<dbReference type="RefSeq" id="WP_341469682.1">
    <property type="nucleotide sequence ID" value="NZ_CP128399.1"/>
</dbReference>
<sequence>MMTKQVVRRAALFGLMSLAMMLSFTVFAAAPTYAASPTIASLARQELLVQSLLAPASAPLATVTGPTQSHDPANPGSDVYAYSSYSVNTYNIWHMQGLAIWPTAVTYLIPTGTVPAGGYPVIAVSPGKFLDSTSNYDQLLRHFTLKGYITLFIDTDTGVVDCQHSRMAGEFLDGIKKTITNKLSGKASNPPKVAWWGHSMGAKVEALAARMTTNSAYIAPTAVIANNFSNNNGGVCSDDAIAGANTIPASIWYTIIKGDNDTVAGSDPQNLYNAIPQVTHRQLITVVSYPDISLNADHYAPMTNYNILVGGTLDALDWWLYWKVAVGAFNYHFKGGSDIWAYGSQRTNGGIDSSGRQILHQVS</sequence>
<evidence type="ECO:0000313" key="2">
    <source>
        <dbReference type="EMBL" id="NWJ45931.1"/>
    </source>
</evidence>
<protein>
    <recommendedName>
        <fullName evidence="6">Alpha/beta hydrolase</fullName>
    </recommendedName>
</protein>
<gene>
    <name evidence="2" type="ORF">HXX08_08635</name>
    <name evidence="3" type="ORF">OZ401_001071</name>
</gene>
<keyword evidence="1" id="KW-0732">Signal</keyword>
<reference evidence="3" key="2">
    <citation type="journal article" date="2024" name="Nature">
        <title>Anoxygenic phototroph of the Chloroflexota uses a type I reaction centre.</title>
        <authorList>
            <person name="Tsuji J.M."/>
            <person name="Shaw N.A."/>
            <person name="Nagashima S."/>
            <person name="Venkiteswaran J.J."/>
            <person name="Schiff S.L."/>
            <person name="Watanabe T."/>
            <person name="Fukui M."/>
            <person name="Hanada S."/>
            <person name="Tank M."/>
            <person name="Neufeld J.D."/>
        </authorList>
    </citation>
    <scope>NUCLEOTIDE SEQUENCE</scope>
    <source>
        <strain evidence="3">L227-S17</strain>
    </source>
</reference>
<keyword evidence="5" id="KW-1185">Reference proteome</keyword>
<evidence type="ECO:0000313" key="3">
    <source>
        <dbReference type="EMBL" id="WJW67792.1"/>
    </source>
</evidence>
<accession>A0A8T7M234</accession>
<reference evidence="2 4" key="1">
    <citation type="submission" date="2020-06" db="EMBL/GenBank/DDBJ databases">
        <title>Anoxygenic phototrophic Chloroflexota member uses a Type I reaction center.</title>
        <authorList>
            <person name="Tsuji J.M."/>
            <person name="Shaw N.A."/>
            <person name="Nagashima S."/>
            <person name="Venkiteswaran J."/>
            <person name="Schiff S.L."/>
            <person name="Hanada S."/>
            <person name="Tank M."/>
            <person name="Neufeld J.D."/>
        </authorList>
    </citation>
    <scope>NUCLEOTIDE SEQUENCE [LARGE SCALE GENOMIC DNA]</scope>
    <source>
        <strain evidence="2">L227-S17</strain>
    </source>
</reference>
<evidence type="ECO:0000313" key="4">
    <source>
        <dbReference type="Proteomes" id="UP000521676"/>
    </source>
</evidence>
<evidence type="ECO:0000256" key="1">
    <source>
        <dbReference type="SAM" id="SignalP"/>
    </source>
</evidence>
<dbReference type="InterPro" id="IPR029058">
    <property type="entry name" value="AB_hydrolase_fold"/>
</dbReference>
<dbReference type="Gene3D" id="3.40.50.1820">
    <property type="entry name" value="alpha/beta hydrolase"/>
    <property type="match status" value="1"/>
</dbReference>
<dbReference type="EMBL" id="CP128399">
    <property type="protein sequence ID" value="WJW67792.1"/>
    <property type="molecule type" value="Genomic_DNA"/>
</dbReference>
<proteinExistence type="predicted"/>
<organism evidence="2 4">
    <name type="scientific">Candidatus Chlorohelix allophototropha</name>
    <dbReference type="NCBI Taxonomy" id="3003348"/>
    <lineage>
        <taxon>Bacteria</taxon>
        <taxon>Bacillati</taxon>
        <taxon>Chloroflexota</taxon>
        <taxon>Chloroflexia</taxon>
        <taxon>Candidatus Chloroheliales</taxon>
        <taxon>Candidatus Chloroheliaceae</taxon>
        <taxon>Candidatus Chlorohelix</taxon>
    </lineage>
</organism>
<dbReference type="SUPFAM" id="SSF53474">
    <property type="entry name" value="alpha/beta-Hydrolases"/>
    <property type="match status" value="1"/>
</dbReference>
<evidence type="ECO:0000313" key="5">
    <source>
        <dbReference type="Proteomes" id="UP001431572"/>
    </source>
</evidence>
<dbReference type="EMBL" id="JACATZ010000001">
    <property type="protein sequence ID" value="NWJ45931.1"/>
    <property type="molecule type" value="Genomic_DNA"/>
</dbReference>
<dbReference type="AlphaFoldDB" id="A0A8T7M234"/>
<dbReference type="Proteomes" id="UP001431572">
    <property type="component" value="Chromosome 1"/>
</dbReference>
<feature type="chain" id="PRO_5035735474" description="Alpha/beta hydrolase" evidence="1">
    <location>
        <begin position="29"/>
        <end position="363"/>
    </location>
</feature>
<dbReference type="Proteomes" id="UP000521676">
    <property type="component" value="Unassembled WGS sequence"/>
</dbReference>
<feature type="signal peptide" evidence="1">
    <location>
        <begin position="1"/>
        <end position="28"/>
    </location>
</feature>
<evidence type="ECO:0008006" key="6">
    <source>
        <dbReference type="Google" id="ProtNLM"/>
    </source>
</evidence>
<name>A0A8T7M234_9CHLR</name>